<dbReference type="AlphaFoldDB" id="A0A195EUE8"/>
<gene>
    <name evidence="2" type="ORF">ALC56_13920</name>
</gene>
<evidence type="ECO:0000313" key="2">
    <source>
        <dbReference type="EMBL" id="KYN31781.1"/>
    </source>
</evidence>
<feature type="region of interest" description="Disordered" evidence="1">
    <location>
        <begin position="115"/>
        <end position="144"/>
    </location>
</feature>
<accession>A0A195EUE8</accession>
<proteinExistence type="predicted"/>
<feature type="region of interest" description="Disordered" evidence="1">
    <location>
        <begin position="239"/>
        <end position="280"/>
    </location>
</feature>
<evidence type="ECO:0000313" key="3">
    <source>
        <dbReference type="Proteomes" id="UP000078541"/>
    </source>
</evidence>
<reference evidence="2 3" key="1">
    <citation type="submission" date="2016-03" db="EMBL/GenBank/DDBJ databases">
        <title>Trachymyrmex septentrionalis WGS genome.</title>
        <authorList>
            <person name="Nygaard S."/>
            <person name="Hu H."/>
            <person name="Boomsma J."/>
            <person name="Zhang G."/>
        </authorList>
    </citation>
    <scope>NUCLEOTIDE SEQUENCE [LARGE SCALE GENOMIC DNA]</scope>
    <source>
        <strain evidence="2">Tsep2-gDNA-1</strain>
        <tissue evidence="2">Whole body</tissue>
    </source>
</reference>
<evidence type="ECO:0000256" key="1">
    <source>
        <dbReference type="SAM" id="MobiDB-lite"/>
    </source>
</evidence>
<feature type="region of interest" description="Disordered" evidence="1">
    <location>
        <begin position="25"/>
        <end position="68"/>
    </location>
</feature>
<feature type="compositionally biased region" description="Basic and acidic residues" evidence="1">
    <location>
        <begin position="49"/>
        <end position="68"/>
    </location>
</feature>
<dbReference type="EMBL" id="KQ981965">
    <property type="protein sequence ID" value="KYN31781.1"/>
    <property type="molecule type" value="Genomic_DNA"/>
</dbReference>
<organism evidence="2 3">
    <name type="scientific">Trachymyrmex septentrionalis</name>
    <dbReference type="NCBI Taxonomy" id="34720"/>
    <lineage>
        <taxon>Eukaryota</taxon>
        <taxon>Metazoa</taxon>
        <taxon>Ecdysozoa</taxon>
        <taxon>Arthropoda</taxon>
        <taxon>Hexapoda</taxon>
        <taxon>Insecta</taxon>
        <taxon>Pterygota</taxon>
        <taxon>Neoptera</taxon>
        <taxon>Endopterygota</taxon>
        <taxon>Hymenoptera</taxon>
        <taxon>Apocrita</taxon>
        <taxon>Aculeata</taxon>
        <taxon>Formicoidea</taxon>
        <taxon>Formicidae</taxon>
        <taxon>Myrmicinae</taxon>
        <taxon>Trachymyrmex</taxon>
    </lineage>
</organism>
<sequence>MTERCFAFFSTFRYECSGLVMKKRGERMRRGEEGREGERGAGSSSGTVREPRRGAQEQIERDSDRRIGLGRDQLAPARCICIGKQTAAGSLWLARKMNKIMKKKGKFRVEMQKRAAEERAGEEDRDGRALSVCPPLTNEHPPPMHTTFNASPQLRKSPWRNVHRLAPTGRISQTPFVSAITIGKRVVTLRLRRECCWIYSCVAETTRGNNPTKYKHERVKGTTAAAMKMAGRPTLVEYKAAGGLGSESRGQSEPVGRARRQPQPQTERLRAASAPEHRPH</sequence>
<feature type="compositionally biased region" description="Basic and acidic residues" evidence="1">
    <location>
        <begin position="267"/>
        <end position="280"/>
    </location>
</feature>
<protein>
    <submittedName>
        <fullName evidence="2">Uncharacterized protein</fullName>
    </submittedName>
</protein>
<feature type="compositionally biased region" description="Basic and acidic residues" evidence="1">
    <location>
        <begin position="28"/>
        <end position="39"/>
    </location>
</feature>
<dbReference type="Proteomes" id="UP000078541">
    <property type="component" value="Unassembled WGS sequence"/>
</dbReference>
<keyword evidence="3" id="KW-1185">Reference proteome</keyword>
<name>A0A195EUE8_9HYME</name>